<protein>
    <recommendedName>
        <fullName evidence="3">Transposase</fullName>
    </recommendedName>
</protein>
<proteinExistence type="predicted"/>
<dbReference type="Proteomes" id="UP001489897">
    <property type="component" value="Unassembled WGS sequence"/>
</dbReference>
<evidence type="ECO:0008006" key="3">
    <source>
        <dbReference type="Google" id="ProtNLM"/>
    </source>
</evidence>
<sequence length="47" mass="5208">MSAPTAIKGQTGIAVIAQIHCRAQGRKNWILHAMQNEYHGIINCQPH</sequence>
<gene>
    <name evidence="1" type="ORF">VSR73_34815</name>
</gene>
<accession>A0ABU9S1H5</accession>
<reference evidence="1 2" key="1">
    <citation type="submission" date="2024-01" db="EMBL/GenBank/DDBJ databases">
        <title>The diversity of rhizobia nodulating Mimosa spp. in eleven states of Brazil covering several biomes is determined by host plant, location, and edaphic factors.</title>
        <authorList>
            <person name="Rouws L."/>
            <person name="Barauna A."/>
            <person name="Beukes C."/>
            <person name="De Faria S.M."/>
            <person name="Gross E."/>
            <person name="Dos Reis Junior F.B."/>
            <person name="Simon M."/>
            <person name="Maluk M."/>
            <person name="Odee D.W."/>
            <person name="Kenicer G."/>
            <person name="Young J.P.W."/>
            <person name="Reis V.M."/>
            <person name="Zilli J."/>
            <person name="James E.K."/>
        </authorList>
    </citation>
    <scope>NUCLEOTIDE SEQUENCE [LARGE SCALE GENOMIC DNA]</scope>
    <source>
        <strain evidence="1 2">JPY167</strain>
    </source>
</reference>
<evidence type="ECO:0000313" key="2">
    <source>
        <dbReference type="Proteomes" id="UP001489897"/>
    </source>
</evidence>
<name>A0ABU9S1H5_9BURK</name>
<organism evidence="1 2">
    <name type="scientific">Paraburkholderia ferrariae</name>
    <dbReference type="NCBI Taxonomy" id="386056"/>
    <lineage>
        <taxon>Bacteria</taxon>
        <taxon>Pseudomonadati</taxon>
        <taxon>Pseudomonadota</taxon>
        <taxon>Betaproteobacteria</taxon>
        <taxon>Burkholderiales</taxon>
        <taxon>Burkholderiaceae</taxon>
        <taxon>Paraburkholderia</taxon>
    </lineage>
</organism>
<dbReference type="RefSeq" id="WP_342949900.1">
    <property type="nucleotide sequence ID" value="NZ_JAYMRV010000015.1"/>
</dbReference>
<dbReference type="EMBL" id="JAYMRV010000015">
    <property type="protein sequence ID" value="MEM5426192.1"/>
    <property type="molecule type" value="Genomic_DNA"/>
</dbReference>
<comment type="caution">
    <text evidence="1">The sequence shown here is derived from an EMBL/GenBank/DDBJ whole genome shotgun (WGS) entry which is preliminary data.</text>
</comment>
<evidence type="ECO:0000313" key="1">
    <source>
        <dbReference type="EMBL" id="MEM5426192.1"/>
    </source>
</evidence>
<keyword evidence="2" id="KW-1185">Reference proteome</keyword>